<sequence length="552" mass="60017">MVAPVLVGKVWARRRDRWEAVAQLSIFNCQELALLFAHSGRSCRAVAYNFIPCSPDGSAPAGHDLRGWLPPQHLCWQVLKIVGEFDLSGFLRGYRADGQGAAAYPPQVLLSLVLYCYCKGVRSTRKIEAACLDDVGCRIITGNQQVDHATVARFLCRHREGLKSLFVQVLALCARRGLVDLSAVAVDGSPMHAAAARSANRSLDALETVIADGEAQLVQLAQDTDEAAADGRRRLTAAGSCLRRLSQLSDRVTRARVARDKLFERSLPSAGEIRIKVEAAQRMVAKAEARLAEVTAGQQQRLADYVRRTLQDQAAGRRRAVGRPPVSIEAKTKVVAQQARLARAQAALHRARYPRPIPSAVARASLTDPASRLMLGKHGGYVQGYNVQIACARNQVLLAIELQDNPADTTALVPVIRRVQHNCAAAGLTGDVAAWLADSGYASTANFAALADLPLLVSITKEYEQTRATTPPGHNVPAGHREMAARLASAEGKQLYARRDALVEPGFAQLFQQFGRRVHHRGTAGVDTEIKLLGAVHNLKKIFHHDARQRTS</sequence>
<dbReference type="InterPro" id="IPR002559">
    <property type="entry name" value="Transposase_11"/>
</dbReference>
<dbReference type="PANTHER" id="PTHR33408">
    <property type="entry name" value="TRANSPOSASE"/>
    <property type="match status" value="1"/>
</dbReference>
<feature type="coiled-coil region" evidence="1">
    <location>
        <begin position="270"/>
        <end position="297"/>
    </location>
</feature>
<organism evidence="4 5">
    <name type="scientific">Micromonospora cremea</name>
    <dbReference type="NCBI Taxonomy" id="709881"/>
    <lineage>
        <taxon>Bacteria</taxon>
        <taxon>Bacillati</taxon>
        <taxon>Actinomycetota</taxon>
        <taxon>Actinomycetes</taxon>
        <taxon>Micromonosporales</taxon>
        <taxon>Micromonosporaceae</taxon>
        <taxon>Micromonospora</taxon>
    </lineage>
</organism>
<name>A0A1N5WRE1_9ACTN</name>
<dbReference type="Proteomes" id="UP000185124">
    <property type="component" value="Unassembled WGS sequence"/>
</dbReference>
<dbReference type="Pfam" id="PF05598">
    <property type="entry name" value="DUF772"/>
    <property type="match status" value="1"/>
</dbReference>
<evidence type="ECO:0000259" key="3">
    <source>
        <dbReference type="Pfam" id="PF05598"/>
    </source>
</evidence>
<evidence type="ECO:0000259" key="2">
    <source>
        <dbReference type="Pfam" id="PF01609"/>
    </source>
</evidence>
<evidence type="ECO:0000313" key="4">
    <source>
        <dbReference type="EMBL" id="SIM87831.1"/>
    </source>
</evidence>
<reference evidence="5" key="1">
    <citation type="submission" date="2016-12" db="EMBL/GenBank/DDBJ databases">
        <authorList>
            <person name="Varghese N."/>
            <person name="Submissions S."/>
        </authorList>
    </citation>
    <scope>NUCLEOTIDE SEQUENCE [LARGE SCALE GENOMIC DNA]</scope>
    <source>
        <strain evidence="5">DSM 45599</strain>
    </source>
</reference>
<keyword evidence="5" id="KW-1185">Reference proteome</keyword>
<feature type="domain" description="Transposase IS4-like" evidence="2">
    <location>
        <begin position="377"/>
        <end position="539"/>
    </location>
</feature>
<protein>
    <submittedName>
        <fullName evidence="4">Transposase</fullName>
    </submittedName>
</protein>
<gene>
    <name evidence="4" type="ORF">SAMN04489832_2696</name>
</gene>
<keyword evidence="1" id="KW-0175">Coiled coil</keyword>
<dbReference type="GO" id="GO:0004803">
    <property type="term" value="F:transposase activity"/>
    <property type="evidence" value="ECO:0007669"/>
    <property type="project" value="InterPro"/>
</dbReference>
<dbReference type="InterPro" id="IPR008490">
    <property type="entry name" value="Transposase_InsH_N"/>
</dbReference>
<dbReference type="AlphaFoldDB" id="A0A1N5WRE1"/>
<dbReference type="Pfam" id="PF01609">
    <property type="entry name" value="DDE_Tnp_1"/>
    <property type="match status" value="1"/>
</dbReference>
<evidence type="ECO:0000256" key="1">
    <source>
        <dbReference type="SAM" id="Coils"/>
    </source>
</evidence>
<evidence type="ECO:0000313" key="5">
    <source>
        <dbReference type="Proteomes" id="UP000185124"/>
    </source>
</evidence>
<dbReference type="GO" id="GO:0006313">
    <property type="term" value="P:DNA transposition"/>
    <property type="evidence" value="ECO:0007669"/>
    <property type="project" value="InterPro"/>
</dbReference>
<dbReference type="GO" id="GO:0003677">
    <property type="term" value="F:DNA binding"/>
    <property type="evidence" value="ECO:0007669"/>
    <property type="project" value="InterPro"/>
</dbReference>
<dbReference type="EMBL" id="FSQT01000001">
    <property type="protein sequence ID" value="SIM87831.1"/>
    <property type="molecule type" value="Genomic_DNA"/>
</dbReference>
<accession>A0A1N5WRE1</accession>
<feature type="domain" description="Transposase InsH N-terminal" evidence="3">
    <location>
        <begin position="64"/>
        <end position="155"/>
    </location>
</feature>
<proteinExistence type="predicted"/>